<dbReference type="PATRIC" id="fig|1158608.3.peg.2430"/>
<reference evidence="3 5" key="2">
    <citation type="submission" date="2013-03" db="EMBL/GenBank/DDBJ databases">
        <title>The Genome Sequence of Enterococcus haemoperoxidus BAA-382 (PacBio/Illumina hybrid assembly).</title>
        <authorList>
            <consortium name="The Broad Institute Genomics Platform"/>
            <consortium name="The Broad Institute Genome Sequencing Center for Infectious Disease"/>
            <person name="Earl A."/>
            <person name="Russ C."/>
            <person name="Gilmore M."/>
            <person name="Surin D."/>
            <person name="Walker B."/>
            <person name="Young S."/>
            <person name="Zeng Q."/>
            <person name="Gargeya S."/>
            <person name="Fitzgerald M."/>
            <person name="Haas B."/>
            <person name="Abouelleil A."/>
            <person name="Allen A.W."/>
            <person name="Alvarado L."/>
            <person name="Arachchi H.M."/>
            <person name="Berlin A.M."/>
            <person name="Chapman S.B."/>
            <person name="Gainer-Dewar J."/>
            <person name="Goldberg J."/>
            <person name="Griggs A."/>
            <person name="Gujja S."/>
            <person name="Hansen M."/>
            <person name="Howarth C."/>
            <person name="Imamovic A."/>
            <person name="Ireland A."/>
            <person name="Larimer J."/>
            <person name="McCowan C."/>
            <person name="Murphy C."/>
            <person name="Pearson M."/>
            <person name="Poon T.W."/>
            <person name="Priest M."/>
            <person name="Roberts A."/>
            <person name="Saif S."/>
            <person name="Shea T."/>
            <person name="Sisk P."/>
            <person name="Sykes S."/>
            <person name="Wortman J."/>
            <person name="Nusbaum C."/>
            <person name="Birren B."/>
        </authorList>
    </citation>
    <scope>NUCLEOTIDE SEQUENCE [LARGE SCALE GENOMIC DNA]</scope>
    <source>
        <strain evidence="3 5">ATCC BAA-382</strain>
    </source>
</reference>
<organism evidence="2 4">
    <name type="scientific">Enterococcus haemoperoxidus ATCC BAA-382</name>
    <dbReference type="NCBI Taxonomy" id="1158608"/>
    <lineage>
        <taxon>Bacteria</taxon>
        <taxon>Bacillati</taxon>
        <taxon>Bacillota</taxon>
        <taxon>Bacilli</taxon>
        <taxon>Lactobacillales</taxon>
        <taxon>Enterococcaceae</taxon>
        <taxon>Enterococcus</taxon>
    </lineage>
</organism>
<evidence type="ECO:0000256" key="1">
    <source>
        <dbReference type="ARBA" id="ARBA00010646"/>
    </source>
</evidence>
<sequence length="128" mass="14951">MAKRGFKNVVHYSSASWFNNNWMEYDVLGKENSWVAEWPANPSANNLLHTDIAAWQWSSQGFFDFIPGINFDYNIDYSGRFTTNNNKNLLDTAVKNGLSYIYLTLSSDEFQLPKRLMVYLDGQYYFET</sequence>
<dbReference type="GO" id="GO:0003796">
    <property type="term" value="F:lysozyme activity"/>
    <property type="evidence" value="ECO:0007669"/>
    <property type="project" value="InterPro"/>
</dbReference>
<reference evidence="2 4" key="1">
    <citation type="submission" date="2013-02" db="EMBL/GenBank/DDBJ databases">
        <title>The Genome Sequence of Enterococcus haemoperoxidus BAA-382.</title>
        <authorList>
            <consortium name="The Broad Institute Genome Sequencing Platform"/>
            <consortium name="The Broad Institute Genome Sequencing Center for Infectious Disease"/>
            <person name="Earl A.M."/>
            <person name="Gilmore M.S."/>
            <person name="Lebreton F."/>
            <person name="Walker B."/>
            <person name="Young S.K."/>
            <person name="Zeng Q."/>
            <person name="Gargeya S."/>
            <person name="Fitzgerald M."/>
            <person name="Haas B."/>
            <person name="Abouelleil A."/>
            <person name="Alvarado L."/>
            <person name="Arachchi H.M."/>
            <person name="Berlin A.M."/>
            <person name="Chapman S.B."/>
            <person name="Dewar J."/>
            <person name="Goldberg J."/>
            <person name="Griggs A."/>
            <person name="Gujja S."/>
            <person name="Hansen M."/>
            <person name="Howarth C."/>
            <person name="Imamovic A."/>
            <person name="Larimer J."/>
            <person name="McCowan C."/>
            <person name="Murphy C."/>
            <person name="Neiman D."/>
            <person name="Pearson M."/>
            <person name="Priest M."/>
            <person name="Roberts A."/>
            <person name="Saif S."/>
            <person name="Shea T."/>
            <person name="Sisk P."/>
            <person name="Sykes S."/>
            <person name="Wortman J."/>
            <person name="Nusbaum C."/>
            <person name="Birren B."/>
        </authorList>
    </citation>
    <scope>NUCLEOTIDE SEQUENCE [LARGE SCALE GENOMIC DNA]</scope>
    <source>
        <strain evidence="2 4">ATCC BAA-382</strain>
    </source>
</reference>
<dbReference type="EMBL" id="AJAR01000024">
    <property type="protein sequence ID" value="EOH93541.1"/>
    <property type="molecule type" value="Genomic_DNA"/>
</dbReference>
<evidence type="ECO:0000313" key="3">
    <source>
        <dbReference type="EMBL" id="EOT63376.1"/>
    </source>
</evidence>
<dbReference type="Proteomes" id="UP000014197">
    <property type="component" value="Unassembled WGS sequence"/>
</dbReference>
<evidence type="ECO:0000313" key="2">
    <source>
        <dbReference type="EMBL" id="EOH93541.1"/>
    </source>
</evidence>
<dbReference type="SUPFAM" id="SSF51445">
    <property type="entry name" value="(Trans)glycosidases"/>
    <property type="match status" value="1"/>
</dbReference>
<comment type="similarity">
    <text evidence="1">Belongs to the glycosyl hydrolase 25 family.</text>
</comment>
<keyword evidence="5" id="KW-1185">Reference proteome</keyword>
<comment type="caution">
    <text evidence="2">The sequence shown here is derived from an EMBL/GenBank/DDBJ whole genome shotgun (WGS) entry which is preliminary data.</text>
</comment>
<dbReference type="AlphaFoldDB" id="R2SL20"/>
<dbReference type="STRING" id="155618.RV06_GL001671"/>
<proteinExistence type="inferred from homology"/>
<dbReference type="EMBL" id="ASVY01000001">
    <property type="protein sequence ID" value="EOT63376.1"/>
    <property type="molecule type" value="Genomic_DNA"/>
</dbReference>
<dbReference type="InterPro" id="IPR017853">
    <property type="entry name" value="GH"/>
</dbReference>
<evidence type="ECO:0000313" key="5">
    <source>
        <dbReference type="Proteomes" id="UP000014197"/>
    </source>
</evidence>
<gene>
    <name evidence="3" type="ORF">I583_00176</name>
    <name evidence="2" type="ORF">UAW_02491</name>
</gene>
<dbReference type="RefSeq" id="WP_010762654.1">
    <property type="nucleotide sequence ID" value="NZ_KB946316.1"/>
</dbReference>
<dbReference type="Proteomes" id="UP000013858">
    <property type="component" value="Unassembled WGS sequence"/>
</dbReference>
<dbReference type="GO" id="GO:0009253">
    <property type="term" value="P:peptidoglycan catabolic process"/>
    <property type="evidence" value="ECO:0007669"/>
    <property type="project" value="InterPro"/>
</dbReference>
<dbReference type="InterPro" id="IPR002053">
    <property type="entry name" value="Glyco_hydro_25"/>
</dbReference>
<accession>R2SL20</accession>
<evidence type="ECO:0000313" key="4">
    <source>
        <dbReference type="Proteomes" id="UP000013858"/>
    </source>
</evidence>
<dbReference type="Gene3D" id="3.20.20.80">
    <property type="entry name" value="Glycosidases"/>
    <property type="match status" value="1"/>
</dbReference>
<dbReference type="Pfam" id="PF01183">
    <property type="entry name" value="Glyco_hydro_25"/>
    <property type="match status" value="1"/>
</dbReference>
<name>R2SL20_9ENTE</name>
<dbReference type="GO" id="GO:0016998">
    <property type="term" value="P:cell wall macromolecule catabolic process"/>
    <property type="evidence" value="ECO:0007669"/>
    <property type="project" value="InterPro"/>
</dbReference>
<protein>
    <submittedName>
        <fullName evidence="2">Uncharacterized protein</fullName>
    </submittedName>
</protein>
<dbReference type="eggNOG" id="COG3757">
    <property type="taxonomic scope" value="Bacteria"/>
</dbReference>